<dbReference type="EMBL" id="JBJVNI010000046">
    <property type="protein sequence ID" value="MFM9615975.1"/>
    <property type="molecule type" value="Genomic_DNA"/>
</dbReference>
<gene>
    <name evidence="1" type="ORF">ACKI18_45765</name>
</gene>
<evidence type="ECO:0000313" key="2">
    <source>
        <dbReference type="Proteomes" id="UP001631957"/>
    </source>
</evidence>
<sequence length="62" mass="6842">MITARHIGREVTDGERRGILQTVWLGRAWVRPDGGGIEWDALPGALFTVEEREAGADVEQPV</sequence>
<proteinExistence type="predicted"/>
<protein>
    <submittedName>
        <fullName evidence="1">Uncharacterized protein</fullName>
    </submittedName>
</protein>
<keyword evidence="2" id="KW-1185">Reference proteome</keyword>
<organism evidence="1 2">
    <name type="scientific">Streptomyces niveiscabiei</name>
    <dbReference type="NCBI Taxonomy" id="164115"/>
    <lineage>
        <taxon>Bacteria</taxon>
        <taxon>Bacillati</taxon>
        <taxon>Actinomycetota</taxon>
        <taxon>Actinomycetes</taxon>
        <taxon>Kitasatosporales</taxon>
        <taxon>Streptomycetaceae</taxon>
        <taxon>Streptomyces</taxon>
    </lineage>
</organism>
<comment type="caution">
    <text evidence="1">The sequence shown here is derived from an EMBL/GenBank/DDBJ whole genome shotgun (WGS) entry which is preliminary data.</text>
</comment>
<name>A0ABW9I935_9ACTN</name>
<evidence type="ECO:0000313" key="1">
    <source>
        <dbReference type="EMBL" id="MFM9615975.1"/>
    </source>
</evidence>
<dbReference type="RefSeq" id="WP_109364978.1">
    <property type="nucleotide sequence ID" value="NZ_JBJVNI010000046.1"/>
</dbReference>
<dbReference type="Proteomes" id="UP001631957">
    <property type="component" value="Unassembled WGS sequence"/>
</dbReference>
<reference evidence="1 2" key="1">
    <citation type="submission" date="2024-12" db="EMBL/GenBank/DDBJ databases">
        <title>Forecasting of Potato common scab and diversities of Pathogenic streptomyces spp. in china.</title>
        <authorList>
            <person name="Handique U."/>
            <person name="Wu J."/>
        </authorList>
    </citation>
    <scope>NUCLEOTIDE SEQUENCE [LARGE SCALE GENOMIC DNA]</scope>
    <source>
        <strain evidence="1 2">ZRIMU1530</strain>
    </source>
</reference>
<accession>A0ABW9I935</accession>